<feature type="region of interest" description="Disordered" evidence="1">
    <location>
        <begin position="1"/>
        <end position="26"/>
    </location>
</feature>
<evidence type="ECO:0000313" key="2">
    <source>
        <dbReference type="EMBL" id="CAI8011831.1"/>
    </source>
</evidence>
<sequence length="142" mass="16024">MPRQAAVANLQKQQQEPQVTTHQYQQASEHFLAQARQELADADLPQASEKGWGATAQILKAVAEQRGWDHSRHRHHLVTVSRLRAETGAGDIRRLFNTASALHENFYENTMQTFEVAEGLDDVEALMDKLIPLLSQTESRPL</sequence>
<organism evidence="2 3">
    <name type="scientific">Geodia barretti</name>
    <name type="common">Barrett's horny sponge</name>
    <dbReference type="NCBI Taxonomy" id="519541"/>
    <lineage>
        <taxon>Eukaryota</taxon>
        <taxon>Metazoa</taxon>
        <taxon>Porifera</taxon>
        <taxon>Demospongiae</taxon>
        <taxon>Heteroscleromorpha</taxon>
        <taxon>Tetractinellida</taxon>
        <taxon>Astrophorina</taxon>
        <taxon>Geodiidae</taxon>
        <taxon>Geodia</taxon>
    </lineage>
</organism>
<gene>
    <name evidence="2" type="ORF">GBAR_LOCUS7587</name>
</gene>
<name>A0AA35WC54_GEOBA</name>
<accession>A0AA35WC54</accession>
<proteinExistence type="predicted"/>
<dbReference type="PANTHER" id="PTHR34237:SF1">
    <property type="entry name" value="PAREP8"/>
    <property type="match status" value="1"/>
</dbReference>
<dbReference type="PANTHER" id="PTHR34237">
    <property type="entry name" value="PAREP8-RELATED"/>
    <property type="match status" value="1"/>
</dbReference>
<evidence type="ECO:0000256" key="1">
    <source>
        <dbReference type="SAM" id="MobiDB-lite"/>
    </source>
</evidence>
<dbReference type="AlphaFoldDB" id="A0AA35WC54"/>
<dbReference type="Pfam" id="PF05942">
    <property type="entry name" value="PaREP1"/>
    <property type="match status" value="1"/>
</dbReference>
<feature type="compositionally biased region" description="Polar residues" evidence="1">
    <location>
        <begin position="10"/>
        <end position="26"/>
    </location>
</feature>
<dbReference type="InterPro" id="IPR010268">
    <property type="entry name" value="PaREP1"/>
</dbReference>
<reference evidence="2" key="1">
    <citation type="submission" date="2023-03" db="EMBL/GenBank/DDBJ databases">
        <authorList>
            <person name="Steffen K."/>
            <person name="Cardenas P."/>
        </authorList>
    </citation>
    <scope>NUCLEOTIDE SEQUENCE</scope>
</reference>
<keyword evidence="3" id="KW-1185">Reference proteome</keyword>
<comment type="caution">
    <text evidence="2">The sequence shown here is derived from an EMBL/GenBank/DDBJ whole genome shotgun (WGS) entry which is preliminary data.</text>
</comment>
<evidence type="ECO:0000313" key="3">
    <source>
        <dbReference type="Proteomes" id="UP001174909"/>
    </source>
</evidence>
<dbReference type="Proteomes" id="UP001174909">
    <property type="component" value="Unassembled WGS sequence"/>
</dbReference>
<dbReference type="EMBL" id="CASHTH010001131">
    <property type="protein sequence ID" value="CAI8011831.1"/>
    <property type="molecule type" value="Genomic_DNA"/>
</dbReference>
<protein>
    <submittedName>
        <fullName evidence="2">Uncharacterized protein</fullName>
    </submittedName>
</protein>
<dbReference type="Gene3D" id="1.20.120.330">
    <property type="entry name" value="Nucleotidyltransferases domain 2"/>
    <property type="match status" value="1"/>
</dbReference>